<accession>A0A0V0XNR1</accession>
<reference evidence="1 2" key="1">
    <citation type="submission" date="2015-01" db="EMBL/GenBank/DDBJ databases">
        <title>Evolution of Trichinella species and genotypes.</title>
        <authorList>
            <person name="Korhonen P.K."/>
            <person name="Edoardo P."/>
            <person name="Giuseppe L.R."/>
            <person name="Gasser R.B."/>
        </authorList>
    </citation>
    <scope>NUCLEOTIDE SEQUENCE [LARGE SCALE GENOMIC DNA]</scope>
    <source>
        <strain evidence="1">ISS141</strain>
    </source>
</reference>
<organism evidence="1 2">
    <name type="scientific">Trichinella pseudospiralis</name>
    <name type="common">Parasitic roundworm</name>
    <dbReference type="NCBI Taxonomy" id="6337"/>
    <lineage>
        <taxon>Eukaryota</taxon>
        <taxon>Metazoa</taxon>
        <taxon>Ecdysozoa</taxon>
        <taxon>Nematoda</taxon>
        <taxon>Enoplea</taxon>
        <taxon>Dorylaimia</taxon>
        <taxon>Trichinellida</taxon>
        <taxon>Trichinellidae</taxon>
        <taxon>Trichinella</taxon>
    </lineage>
</organism>
<dbReference type="EMBL" id="JYDU01000194">
    <property type="protein sequence ID" value="KRX89560.1"/>
    <property type="molecule type" value="Genomic_DNA"/>
</dbReference>
<protein>
    <submittedName>
        <fullName evidence="1">Uncharacterized protein</fullName>
    </submittedName>
</protein>
<comment type="caution">
    <text evidence="1">The sequence shown here is derived from an EMBL/GenBank/DDBJ whole genome shotgun (WGS) entry which is preliminary data.</text>
</comment>
<proteinExistence type="predicted"/>
<sequence>MVSRCWYGRDKDEEKFEKKLCIHRYVVTLYLCTSRLNSIFRFLFPNIIDRTGWLLSCDRDRPADYTATLTWKYENRSFIQFCKFLSQLPGTVKAAFQRHEPSCDMKKKRIQSPNFLSKSDSTNGKRENQQWLESELKEQKLLLKRISCAVYDSVISHGKDSTKTVQWKMLLL</sequence>
<dbReference type="AlphaFoldDB" id="A0A0V0XNR1"/>
<evidence type="ECO:0000313" key="2">
    <source>
        <dbReference type="Proteomes" id="UP000054815"/>
    </source>
</evidence>
<dbReference type="Proteomes" id="UP000054815">
    <property type="component" value="Unassembled WGS sequence"/>
</dbReference>
<evidence type="ECO:0000313" key="1">
    <source>
        <dbReference type="EMBL" id="KRX89560.1"/>
    </source>
</evidence>
<name>A0A0V0XNR1_TRIPS</name>
<gene>
    <name evidence="1" type="ORF">T4E_4298</name>
</gene>